<feature type="region of interest" description="Disordered" evidence="1">
    <location>
        <begin position="124"/>
        <end position="198"/>
    </location>
</feature>
<feature type="non-terminal residue" evidence="2">
    <location>
        <position position="198"/>
    </location>
</feature>
<feature type="compositionally biased region" description="Basic residues" evidence="1">
    <location>
        <begin position="1"/>
        <end position="10"/>
    </location>
</feature>
<evidence type="ECO:0000256" key="1">
    <source>
        <dbReference type="SAM" id="MobiDB-lite"/>
    </source>
</evidence>
<feature type="compositionally biased region" description="Basic residues" evidence="1">
    <location>
        <begin position="125"/>
        <end position="140"/>
    </location>
</feature>
<gene>
    <name evidence="2" type="ORF">AVDCRST_MAG59-4798</name>
</gene>
<feature type="compositionally biased region" description="Basic and acidic residues" evidence="1">
    <location>
        <begin position="31"/>
        <end position="58"/>
    </location>
</feature>
<organism evidence="2">
    <name type="scientific">uncultured Thermomicrobiales bacterium</name>
    <dbReference type="NCBI Taxonomy" id="1645740"/>
    <lineage>
        <taxon>Bacteria</taxon>
        <taxon>Pseudomonadati</taxon>
        <taxon>Thermomicrobiota</taxon>
        <taxon>Thermomicrobia</taxon>
        <taxon>Thermomicrobiales</taxon>
        <taxon>environmental samples</taxon>
    </lineage>
</organism>
<protein>
    <submittedName>
        <fullName evidence="2">Uncharacterized protein</fullName>
    </submittedName>
</protein>
<dbReference type="AlphaFoldDB" id="A0A6J4VL75"/>
<reference evidence="2" key="1">
    <citation type="submission" date="2020-02" db="EMBL/GenBank/DDBJ databases">
        <authorList>
            <person name="Meier V. D."/>
        </authorList>
    </citation>
    <scope>NUCLEOTIDE SEQUENCE</scope>
    <source>
        <strain evidence="2">AVDCRST_MAG59</strain>
    </source>
</reference>
<dbReference type="EMBL" id="CADCWF010000346">
    <property type="protein sequence ID" value="CAA9581249.1"/>
    <property type="molecule type" value="Genomic_DNA"/>
</dbReference>
<sequence length="198" mass="22945">VAQGSNHRHVGGQGCRLPHRSRGHRRHRPRCGIDRVRRQRRPFEARPEEHRDQADHAHWQRGLRRCTFGQELRRGTGAGPPGGTGTAADGRQHQHPGGQPQRRHGGRQKRLLVRRQLVLHEPVPRRRGVQPRRRHLRRVRVVQLRGPRGERGAGQRRPPIDDGRELPRRVVRGSMEGQDQQERPGRRLERGRALRQPV</sequence>
<feature type="compositionally biased region" description="Basic and acidic residues" evidence="1">
    <location>
        <begin position="147"/>
        <end position="168"/>
    </location>
</feature>
<feature type="compositionally biased region" description="Basic residues" evidence="1">
    <location>
        <begin position="17"/>
        <end position="30"/>
    </location>
</feature>
<feature type="compositionally biased region" description="Gly residues" evidence="1">
    <location>
        <begin position="76"/>
        <end position="85"/>
    </location>
</feature>
<name>A0A6J4VL75_9BACT</name>
<feature type="compositionally biased region" description="Basic and acidic residues" evidence="1">
    <location>
        <begin position="180"/>
        <end position="192"/>
    </location>
</feature>
<feature type="region of interest" description="Disordered" evidence="1">
    <location>
        <begin position="1"/>
        <end position="109"/>
    </location>
</feature>
<accession>A0A6J4VL75</accession>
<proteinExistence type="predicted"/>
<feature type="non-terminal residue" evidence="2">
    <location>
        <position position="1"/>
    </location>
</feature>
<evidence type="ECO:0000313" key="2">
    <source>
        <dbReference type="EMBL" id="CAA9581249.1"/>
    </source>
</evidence>